<sequence>MADKFTHLILDALTRVAAEPNGLPLYGTKTEAGLFPNAAAAKPAAQKCLADDLVRVVAADTRGKAPRDLYGLSDKGWEFLLAAVNPKQVLEDFVRVLEARQGEVSELLATARRMADGLHGLKDAVARVLPNVTAARVARPTPPGPEEPTPSPSLKGGEPDPRNSSTCVGPREASREFTPSLQGGGRGVGLLPAPDLAPAVRAHLAGHNGPTDCTLPDLFRALARDTALTIGEFHDCLRQLCADGAVSLPAWTGPLYALPEPQYALLIGHGIAYYASLRG</sequence>
<proteinExistence type="predicted"/>
<reference evidence="3" key="1">
    <citation type="submission" date="2020-05" db="EMBL/GenBank/DDBJ databases">
        <title>Frigoriglobus tundricola gen. nov., sp. nov., a psychrotolerant cellulolytic planctomycete of the family Gemmataceae with two divergent copies of 16S rRNA gene.</title>
        <authorList>
            <person name="Kulichevskaya I.S."/>
            <person name="Ivanova A.A."/>
            <person name="Naumoff D.G."/>
            <person name="Beletsky A.V."/>
            <person name="Rijpstra W.I.C."/>
            <person name="Sinninghe Damste J.S."/>
            <person name="Mardanov A.V."/>
            <person name="Ravin N.V."/>
            <person name="Dedysh S.N."/>
        </authorList>
    </citation>
    <scope>NUCLEOTIDE SEQUENCE [LARGE SCALE GENOMIC DNA]</scope>
    <source>
        <strain evidence="3">PL17</strain>
    </source>
</reference>
<feature type="compositionally biased region" description="Pro residues" evidence="1">
    <location>
        <begin position="140"/>
        <end position="151"/>
    </location>
</feature>
<accession>A0A6M5YSP8</accession>
<dbReference type="Proteomes" id="UP000503447">
    <property type="component" value="Chromosome"/>
</dbReference>
<evidence type="ECO:0000313" key="3">
    <source>
        <dbReference type="Proteomes" id="UP000503447"/>
    </source>
</evidence>
<dbReference type="AlphaFoldDB" id="A0A6M5YSP8"/>
<evidence type="ECO:0000313" key="2">
    <source>
        <dbReference type="EMBL" id="QJW96333.1"/>
    </source>
</evidence>
<keyword evidence="3" id="KW-1185">Reference proteome</keyword>
<dbReference type="RefSeq" id="WP_171471938.1">
    <property type="nucleotide sequence ID" value="NZ_CP053452.2"/>
</dbReference>
<evidence type="ECO:0000256" key="1">
    <source>
        <dbReference type="SAM" id="MobiDB-lite"/>
    </source>
</evidence>
<name>A0A6M5YSP8_9BACT</name>
<dbReference type="EMBL" id="CP053452">
    <property type="protein sequence ID" value="QJW96333.1"/>
    <property type="molecule type" value="Genomic_DNA"/>
</dbReference>
<feature type="region of interest" description="Disordered" evidence="1">
    <location>
        <begin position="135"/>
        <end position="189"/>
    </location>
</feature>
<dbReference type="KEGG" id="ftj:FTUN_3890"/>
<protein>
    <submittedName>
        <fullName evidence="2">Uncharacterized protein</fullName>
    </submittedName>
</protein>
<gene>
    <name evidence="2" type="ORF">FTUN_3890</name>
</gene>
<organism evidence="2 3">
    <name type="scientific">Frigoriglobus tundricola</name>
    <dbReference type="NCBI Taxonomy" id="2774151"/>
    <lineage>
        <taxon>Bacteria</taxon>
        <taxon>Pseudomonadati</taxon>
        <taxon>Planctomycetota</taxon>
        <taxon>Planctomycetia</taxon>
        <taxon>Gemmatales</taxon>
        <taxon>Gemmataceae</taxon>
        <taxon>Frigoriglobus</taxon>
    </lineage>
</organism>